<dbReference type="PANTHER" id="PTHR43066">
    <property type="entry name" value="RHOMBOID-RELATED PROTEIN"/>
    <property type="match status" value="1"/>
</dbReference>
<dbReference type="STRING" id="1499967.U27_02500"/>
<keyword evidence="5" id="KW-0378">Hydrolase</keyword>
<evidence type="ECO:0000313" key="11">
    <source>
        <dbReference type="Proteomes" id="UP000030661"/>
    </source>
</evidence>
<evidence type="ECO:0000313" key="10">
    <source>
        <dbReference type="EMBL" id="GAK55666.1"/>
    </source>
</evidence>
<comment type="subcellular location">
    <subcellularLocation>
        <location evidence="1">Membrane</location>
        <topology evidence="1">Multi-pass membrane protein</topology>
    </subcellularLocation>
</comment>
<evidence type="ECO:0000259" key="9">
    <source>
        <dbReference type="Pfam" id="PF01694"/>
    </source>
</evidence>
<evidence type="ECO:0000256" key="3">
    <source>
        <dbReference type="ARBA" id="ARBA00022670"/>
    </source>
</evidence>
<dbReference type="AlphaFoldDB" id="A0A0S6WAU6"/>
<dbReference type="Gene3D" id="1.20.1540.10">
    <property type="entry name" value="Rhomboid-like"/>
    <property type="match status" value="1"/>
</dbReference>
<organism evidence="10 11">
    <name type="scientific">Vecturithrix granuli</name>
    <dbReference type="NCBI Taxonomy" id="1499967"/>
    <lineage>
        <taxon>Bacteria</taxon>
        <taxon>Candidatus Moduliflexota</taxon>
        <taxon>Candidatus Vecturitrichia</taxon>
        <taxon>Candidatus Vecturitrichales</taxon>
        <taxon>Candidatus Vecturitrichaceae</taxon>
        <taxon>Candidatus Vecturithrix</taxon>
    </lineage>
</organism>
<evidence type="ECO:0000256" key="4">
    <source>
        <dbReference type="ARBA" id="ARBA00022692"/>
    </source>
</evidence>
<dbReference type="InterPro" id="IPR022764">
    <property type="entry name" value="Peptidase_S54_rhomboid_dom"/>
</dbReference>
<sequence>MNTLQNKAKLIQYNSPVILTFSLLAVAVHLVNMVFPHFTIRFFATNPFMSLANPLDYFRLVSYVLGHANWEHLFGNLSFILLLGPILEEKYGSKPMLVMILLTALFTGLINVVFFRSGLMGASGIVFMLILLASIVDVKAGAIPLTFVLVVAIFIGRELVLSFRADQISQMGHILGGACGAFFGFVLLKPLNARG</sequence>
<feature type="transmembrane region" description="Helical" evidence="8">
    <location>
        <begin position="171"/>
        <end position="188"/>
    </location>
</feature>
<evidence type="ECO:0000256" key="1">
    <source>
        <dbReference type="ARBA" id="ARBA00004141"/>
    </source>
</evidence>
<evidence type="ECO:0000256" key="5">
    <source>
        <dbReference type="ARBA" id="ARBA00022801"/>
    </source>
</evidence>
<proteinExistence type="inferred from homology"/>
<dbReference type="GO" id="GO:0006508">
    <property type="term" value="P:proteolysis"/>
    <property type="evidence" value="ECO:0007669"/>
    <property type="project" value="UniProtKB-KW"/>
</dbReference>
<keyword evidence="3" id="KW-0645">Protease</keyword>
<keyword evidence="6 8" id="KW-1133">Transmembrane helix</keyword>
<feature type="transmembrane region" description="Helical" evidence="8">
    <location>
        <begin position="120"/>
        <end position="138"/>
    </location>
</feature>
<gene>
    <name evidence="10" type="ORF">U27_02500</name>
</gene>
<dbReference type="PANTHER" id="PTHR43066:SF1">
    <property type="entry name" value="RHOMBOID PROTEIN 2"/>
    <property type="match status" value="1"/>
</dbReference>
<feature type="transmembrane region" description="Helical" evidence="8">
    <location>
        <begin position="96"/>
        <end position="114"/>
    </location>
</feature>
<evidence type="ECO:0000256" key="6">
    <source>
        <dbReference type="ARBA" id="ARBA00022989"/>
    </source>
</evidence>
<keyword evidence="11" id="KW-1185">Reference proteome</keyword>
<dbReference type="HOGENOM" id="CLU_095713_0_0_0"/>
<dbReference type="SUPFAM" id="SSF144091">
    <property type="entry name" value="Rhomboid-like"/>
    <property type="match status" value="1"/>
</dbReference>
<protein>
    <submittedName>
        <fullName evidence="10">Rhomboid-related protein 1</fullName>
    </submittedName>
</protein>
<evidence type="ECO:0000256" key="2">
    <source>
        <dbReference type="ARBA" id="ARBA00009045"/>
    </source>
</evidence>
<dbReference type="GO" id="GO:0016020">
    <property type="term" value="C:membrane"/>
    <property type="evidence" value="ECO:0007669"/>
    <property type="project" value="UniProtKB-SubCell"/>
</dbReference>
<dbReference type="Pfam" id="PF01694">
    <property type="entry name" value="Rhomboid"/>
    <property type="match status" value="1"/>
</dbReference>
<name>A0A0S6WAU6_VECG1</name>
<accession>A0A0S6WAU6</accession>
<reference evidence="10 11" key="1">
    <citation type="journal article" date="2015" name="PeerJ">
        <title>First genomic representation of candidate bacterial phylum KSB3 points to enhanced environmental sensing as a trigger of wastewater bulking.</title>
        <authorList>
            <person name="Sekiguchi Y."/>
            <person name="Ohashi A."/>
            <person name="Parks D.H."/>
            <person name="Yamauchi T."/>
            <person name="Tyson G.W."/>
            <person name="Hugenholtz P."/>
        </authorList>
    </citation>
    <scope>NUCLEOTIDE SEQUENCE [LARGE SCALE GENOMIC DNA]</scope>
</reference>
<evidence type="ECO:0000256" key="7">
    <source>
        <dbReference type="ARBA" id="ARBA00023136"/>
    </source>
</evidence>
<keyword evidence="4 8" id="KW-0812">Transmembrane</keyword>
<dbReference type="InterPro" id="IPR035952">
    <property type="entry name" value="Rhomboid-like_sf"/>
</dbReference>
<dbReference type="EMBL" id="DF820463">
    <property type="protein sequence ID" value="GAK55666.1"/>
    <property type="molecule type" value="Genomic_DNA"/>
</dbReference>
<dbReference type="Proteomes" id="UP000030661">
    <property type="component" value="Unassembled WGS sequence"/>
</dbReference>
<dbReference type="eggNOG" id="COG0705">
    <property type="taxonomic scope" value="Bacteria"/>
</dbReference>
<evidence type="ECO:0000256" key="8">
    <source>
        <dbReference type="SAM" id="Phobius"/>
    </source>
</evidence>
<feature type="transmembrane region" description="Helical" evidence="8">
    <location>
        <begin position="17"/>
        <end position="40"/>
    </location>
</feature>
<keyword evidence="7 8" id="KW-0472">Membrane</keyword>
<comment type="similarity">
    <text evidence="2">Belongs to the peptidase S54 family.</text>
</comment>
<feature type="domain" description="Peptidase S54 rhomboid" evidence="9">
    <location>
        <begin position="56"/>
        <end position="189"/>
    </location>
</feature>
<dbReference type="GO" id="GO:0004252">
    <property type="term" value="F:serine-type endopeptidase activity"/>
    <property type="evidence" value="ECO:0007669"/>
    <property type="project" value="InterPro"/>
</dbReference>